<organism evidence="6 7">
    <name type="scientific">Sulfitobacter indolifex HEL-45</name>
    <dbReference type="NCBI Taxonomy" id="391624"/>
    <lineage>
        <taxon>Bacteria</taxon>
        <taxon>Pseudomonadati</taxon>
        <taxon>Pseudomonadota</taxon>
        <taxon>Alphaproteobacteria</taxon>
        <taxon>Rhodobacterales</taxon>
        <taxon>Roseobacteraceae</taxon>
        <taxon>Sulfitobacter</taxon>
    </lineage>
</organism>
<keyword evidence="3" id="KW-0804">Transcription</keyword>
<dbReference type="PANTHER" id="PTHR43537">
    <property type="entry name" value="TRANSCRIPTIONAL REGULATOR, GNTR FAMILY"/>
    <property type="match status" value="1"/>
</dbReference>
<dbReference type="SMART" id="SM00345">
    <property type="entry name" value="HTH_GNTR"/>
    <property type="match status" value="1"/>
</dbReference>
<dbReference type="InterPro" id="IPR000524">
    <property type="entry name" value="Tscrpt_reg_HTH_GntR"/>
</dbReference>
<dbReference type="EMBL" id="ABID01000003">
    <property type="protein sequence ID" value="EDQ04824.1"/>
    <property type="molecule type" value="Genomic_DNA"/>
</dbReference>
<evidence type="ECO:0000256" key="4">
    <source>
        <dbReference type="SAM" id="MobiDB-lite"/>
    </source>
</evidence>
<dbReference type="SUPFAM" id="SSF46785">
    <property type="entry name" value="Winged helix' DNA-binding domain"/>
    <property type="match status" value="1"/>
</dbReference>
<dbReference type="PANTHER" id="PTHR43537:SF53">
    <property type="entry name" value="HTH-TYPE TRANSCRIPTIONAL REPRESSOR NANR"/>
    <property type="match status" value="1"/>
</dbReference>
<name>A0ABM9X5V8_9RHOB</name>
<feature type="domain" description="HTH gntR-type" evidence="5">
    <location>
        <begin position="16"/>
        <end position="83"/>
    </location>
</feature>
<proteinExistence type="predicted"/>
<dbReference type="Pfam" id="PF00392">
    <property type="entry name" value="GntR"/>
    <property type="match status" value="1"/>
</dbReference>
<dbReference type="SUPFAM" id="SSF48008">
    <property type="entry name" value="GntR ligand-binding domain-like"/>
    <property type="match status" value="1"/>
</dbReference>
<dbReference type="Pfam" id="PF07729">
    <property type="entry name" value="FCD"/>
    <property type="match status" value="1"/>
</dbReference>
<evidence type="ECO:0000313" key="7">
    <source>
        <dbReference type="Proteomes" id="UP000003257"/>
    </source>
</evidence>
<keyword evidence="7" id="KW-1185">Reference proteome</keyword>
<dbReference type="PROSITE" id="PS50949">
    <property type="entry name" value="HTH_GNTR"/>
    <property type="match status" value="1"/>
</dbReference>
<feature type="region of interest" description="Disordered" evidence="4">
    <location>
        <begin position="220"/>
        <end position="241"/>
    </location>
</feature>
<dbReference type="RefSeq" id="WP_007119820.1">
    <property type="nucleotide sequence ID" value="NZ_ABID01000003.1"/>
</dbReference>
<evidence type="ECO:0000256" key="2">
    <source>
        <dbReference type="ARBA" id="ARBA00023125"/>
    </source>
</evidence>
<evidence type="ECO:0000259" key="5">
    <source>
        <dbReference type="PROSITE" id="PS50949"/>
    </source>
</evidence>
<dbReference type="CDD" id="cd07377">
    <property type="entry name" value="WHTH_GntR"/>
    <property type="match status" value="1"/>
</dbReference>
<dbReference type="Gene3D" id="1.20.120.530">
    <property type="entry name" value="GntR ligand-binding domain-like"/>
    <property type="match status" value="1"/>
</dbReference>
<evidence type="ECO:0000256" key="1">
    <source>
        <dbReference type="ARBA" id="ARBA00023015"/>
    </source>
</evidence>
<accession>A0ABM9X5V8</accession>
<protein>
    <submittedName>
        <fullName evidence="6">Transcriptional regulator, GntR family protein</fullName>
    </submittedName>
</protein>
<keyword evidence="2" id="KW-0238">DNA-binding</keyword>
<evidence type="ECO:0000256" key="3">
    <source>
        <dbReference type="ARBA" id="ARBA00023163"/>
    </source>
</evidence>
<dbReference type="InterPro" id="IPR008920">
    <property type="entry name" value="TF_FadR/GntR_C"/>
</dbReference>
<dbReference type="SMART" id="SM00895">
    <property type="entry name" value="FCD"/>
    <property type="match status" value="1"/>
</dbReference>
<dbReference type="Gene3D" id="1.10.10.10">
    <property type="entry name" value="Winged helix-like DNA-binding domain superfamily/Winged helix DNA-binding domain"/>
    <property type="match status" value="1"/>
</dbReference>
<dbReference type="InterPro" id="IPR036390">
    <property type="entry name" value="WH_DNA-bd_sf"/>
</dbReference>
<gene>
    <name evidence="6" type="ORF">OIHEL45_14025</name>
</gene>
<dbReference type="Proteomes" id="UP000003257">
    <property type="component" value="Unassembled WGS sequence"/>
</dbReference>
<keyword evidence="1" id="KW-0805">Transcription regulation</keyword>
<comment type="caution">
    <text evidence="6">The sequence shown here is derived from an EMBL/GenBank/DDBJ whole genome shotgun (WGS) entry which is preliminary data.</text>
</comment>
<sequence length="241" mass="26499">MSRKITGEEKQLPETKLTEKQIYERIWKSIAERRLPPGTRLKEERLCEIFGASRPRIRRALDQLTHDGLVSHIPNRGAFVTTPSVDEARDVFFTRRVVERGVIDALKKHGAQDKLAALETHIAEEREALAEGDTARIIRLSGAFHMLLAELAASPLLADILRDLVSKSTLVTAVFQPKCDTQCGPDEHAAIVAALAAGDFDTAKTAMDEHLQEAERTLKLEASSEGNGLQDDVLGTALSEG</sequence>
<evidence type="ECO:0000313" key="6">
    <source>
        <dbReference type="EMBL" id="EDQ04824.1"/>
    </source>
</evidence>
<reference evidence="6 7" key="1">
    <citation type="submission" date="2007-11" db="EMBL/GenBank/DDBJ databases">
        <authorList>
            <person name="Wagner-Dobler I."/>
            <person name="Ferriera S."/>
            <person name="Johnson J."/>
            <person name="Kravitz S."/>
            <person name="Beeson K."/>
            <person name="Sutton G."/>
            <person name="Rogers Y.-H."/>
            <person name="Friedman R."/>
            <person name="Frazier M."/>
            <person name="Venter J.C."/>
        </authorList>
    </citation>
    <scope>NUCLEOTIDE SEQUENCE [LARGE SCALE GENOMIC DNA]</scope>
    <source>
        <strain evidence="6 7">HEL-45</strain>
    </source>
</reference>
<dbReference type="InterPro" id="IPR036388">
    <property type="entry name" value="WH-like_DNA-bd_sf"/>
</dbReference>
<dbReference type="InterPro" id="IPR011711">
    <property type="entry name" value="GntR_C"/>
</dbReference>